<evidence type="ECO:0000256" key="1">
    <source>
        <dbReference type="SAM" id="SignalP"/>
    </source>
</evidence>
<gene>
    <name evidence="2" type="ORF">MSPICULIGERA_LOCUS17587</name>
</gene>
<organism evidence="2 3">
    <name type="scientific">Mesorhabditis spiculigera</name>
    <dbReference type="NCBI Taxonomy" id="96644"/>
    <lineage>
        <taxon>Eukaryota</taxon>
        <taxon>Metazoa</taxon>
        <taxon>Ecdysozoa</taxon>
        <taxon>Nematoda</taxon>
        <taxon>Chromadorea</taxon>
        <taxon>Rhabditida</taxon>
        <taxon>Rhabditina</taxon>
        <taxon>Rhabditomorpha</taxon>
        <taxon>Rhabditoidea</taxon>
        <taxon>Rhabditidae</taxon>
        <taxon>Mesorhabditinae</taxon>
        <taxon>Mesorhabditis</taxon>
    </lineage>
</organism>
<keyword evidence="1" id="KW-0732">Signal</keyword>
<feature type="signal peptide" evidence="1">
    <location>
        <begin position="1"/>
        <end position="22"/>
    </location>
</feature>
<dbReference type="Proteomes" id="UP001177023">
    <property type="component" value="Unassembled WGS sequence"/>
</dbReference>
<name>A0AA36D1K1_9BILA</name>
<evidence type="ECO:0000313" key="2">
    <source>
        <dbReference type="EMBL" id="CAJ0579367.1"/>
    </source>
</evidence>
<comment type="caution">
    <text evidence="2">The sequence shown here is derived from an EMBL/GenBank/DDBJ whole genome shotgun (WGS) entry which is preliminary data.</text>
</comment>
<dbReference type="PANTHER" id="PTHR34721:SF14">
    <property type="entry name" value="ACTIVIN_RECP DOMAIN-CONTAINING PROTEIN"/>
    <property type="match status" value="1"/>
</dbReference>
<feature type="non-terminal residue" evidence="2">
    <location>
        <position position="169"/>
    </location>
</feature>
<dbReference type="PROSITE" id="PS51257">
    <property type="entry name" value="PROKAR_LIPOPROTEIN"/>
    <property type="match status" value="1"/>
</dbReference>
<dbReference type="AlphaFoldDB" id="A0AA36D1K1"/>
<accession>A0AA36D1K1</accession>
<protein>
    <submittedName>
        <fullName evidence="2">Uncharacterized protein</fullName>
    </submittedName>
</protein>
<reference evidence="2" key="1">
    <citation type="submission" date="2023-06" db="EMBL/GenBank/DDBJ databases">
        <authorList>
            <person name="Delattre M."/>
        </authorList>
    </citation>
    <scope>NUCLEOTIDE SEQUENCE</scope>
    <source>
        <strain evidence="2">AF72</strain>
    </source>
</reference>
<sequence>MKRYNLSALILVFACYLPLIFTAENSTVPHLENSNFYLNLTTTVLDNRRKIPNIEKDYFEDTQGLNCIYGIQGTFDGEALEVPEQYKECDDQTKYCQKISAHYVSVAEITKITMRGCDRMTIEENSQIPYHPIRCKKAGCSEYKSEFDHEIYHVCCCNTDFCNGVEPIH</sequence>
<dbReference type="EMBL" id="CATQJA010002656">
    <property type="protein sequence ID" value="CAJ0579367.1"/>
    <property type="molecule type" value="Genomic_DNA"/>
</dbReference>
<feature type="chain" id="PRO_5041274472" evidence="1">
    <location>
        <begin position="23"/>
        <end position="169"/>
    </location>
</feature>
<evidence type="ECO:0000313" key="3">
    <source>
        <dbReference type="Proteomes" id="UP001177023"/>
    </source>
</evidence>
<proteinExistence type="predicted"/>
<keyword evidence="3" id="KW-1185">Reference proteome</keyword>
<dbReference type="PANTHER" id="PTHR34721">
    <property type="entry name" value="PROTEIN CBG09734"/>
    <property type="match status" value="1"/>
</dbReference>